<dbReference type="EMBL" id="BGPR01001964">
    <property type="protein sequence ID" value="GBM65205.1"/>
    <property type="molecule type" value="Genomic_DNA"/>
</dbReference>
<dbReference type="Proteomes" id="UP000499080">
    <property type="component" value="Unassembled WGS sequence"/>
</dbReference>
<protein>
    <submittedName>
        <fullName evidence="1">Uncharacterized protein</fullName>
    </submittedName>
</protein>
<sequence>MLPTTSSSCNGWMLSTILSASFRSPSPPPTSKMEVNLPPIGNVPPIAVWQPRQNKCIRAFVVLSPLPHCEVSGLCPRLCTGQIVHLNASITLASYSSLTQSRAQLSHVCI</sequence>
<name>A0A4Y2HIN4_ARAVE</name>
<accession>A0A4Y2HIN4</accession>
<comment type="caution">
    <text evidence="1">The sequence shown here is derived from an EMBL/GenBank/DDBJ whole genome shotgun (WGS) entry which is preliminary data.</text>
</comment>
<evidence type="ECO:0000313" key="2">
    <source>
        <dbReference type="Proteomes" id="UP000499080"/>
    </source>
</evidence>
<reference evidence="1 2" key="1">
    <citation type="journal article" date="2019" name="Sci. Rep.">
        <title>Orb-weaving spider Araneus ventricosus genome elucidates the spidroin gene catalogue.</title>
        <authorList>
            <person name="Kono N."/>
            <person name="Nakamura H."/>
            <person name="Ohtoshi R."/>
            <person name="Moran D.A.P."/>
            <person name="Shinohara A."/>
            <person name="Yoshida Y."/>
            <person name="Fujiwara M."/>
            <person name="Mori M."/>
            <person name="Tomita M."/>
            <person name="Arakawa K."/>
        </authorList>
    </citation>
    <scope>NUCLEOTIDE SEQUENCE [LARGE SCALE GENOMIC DNA]</scope>
</reference>
<proteinExistence type="predicted"/>
<evidence type="ECO:0000313" key="1">
    <source>
        <dbReference type="EMBL" id="GBM65205.1"/>
    </source>
</evidence>
<dbReference type="AlphaFoldDB" id="A0A4Y2HIN4"/>
<keyword evidence="2" id="KW-1185">Reference proteome</keyword>
<organism evidence="1 2">
    <name type="scientific">Araneus ventricosus</name>
    <name type="common">Orbweaver spider</name>
    <name type="synonym">Epeira ventricosa</name>
    <dbReference type="NCBI Taxonomy" id="182803"/>
    <lineage>
        <taxon>Eukaryota</taxon>
        <taxon>Metazoa</taxon>
        <taxon>Ecdysozoa</taxon>
        <taxon>Arthropoda</taxon>
        <taxon>Chelicerata</taxon>
        <taxon>Arachnida</taxon>
        <taxon>Araneae</taxon>
        <taxon>Araneomorphae</taxon>
        <taxon>Entelegynae</taxon>
        <taxon>Araneoidea</taxon>
        <taxon>Araneidae</taxon>
        <taxon>Araneus</taxon>
    </lineage>
</organism>
<gene>
    <name evidence="1" type="ORF">AVEN_82380_1</name>
</gene>